<proteinExistence type="inferred from homology"/>
<dbReference type="Pfam" id="PF00126">
    <property type="entry name" value="HTH_1"/>
    <property type="match status" value="1"/>
</dbReference>
<dbReference type="EMBL" id="JADSJR010000003">
    <property type="protein sequence ID" value="MBG2913449.1"/>
    <property type="molecule type" value="Genomic_DNA"/>
</dbReference>
<accession>A0A8I0WQV0</accession>
<dbReference type="RefSeq" id="WP_099660317.1">
    <property type="nucleotide sequence ID" value="NZ_CP045008.1"/>
</dbReference>
<evidence type="ECO:0000313" key="8">
    <source>
        <dbReference type="Proteomes" id="UP000501338"/>
    </source>
</evidence>
<dbReference type="Gene3D" id="1.10.10.10">
    <property type="entry name" value="Winged helix-like DNA-binding domain superfamily/Winged helix DNA-binding domain"/>
    <property type="match status" value="1"/>
</dbReference>
<evidence type="ECO:0000313" key="9">
    <source>
        <dbReference type="Proteomes" id="UP000612266"/>
    </source>
</evidence>
<organism evidence="6 9">
    <name type="scientific">Proteus terrae subsp. cibarius</name>
    <dbReference type="NCBI Taxonomy" id="626774"/>
    <lineage>
        <taxon>Bacteria</taxon>
        <taxon>Pseudomonadati</taxon>
        <taxon>Pseudomonadota</taxon>
        <taxon>Gammaproteobacteria</taxon>
        <taxon>Enterobacterales</taxon>
        <taxon>Morganellaceae</taxon>
        <taxon>Proteus</taxon>
    </lineage>
</organism>
<keyword evidence="3" id="KW-0238">DNA-binding</keyword>
<dbReference type="EMBL" id="CP047340">
    <property type="protein sequence ID" value="QIF89591.1"/>
    <property type="molecule type" value="Genomic_DNA"/>
</dbReference>
<dbReference type="SUPFAM" id="SSF53850">
    <property type="entry name" value="Periplasmic binding protein-like II"/>
    <property type="match status" value="1"/>
</dbReference>
<evidence type="ECO:0000313" key="6">
    <source>
        <dbReference type="EMBL" id="MBG2913449.1"/>
    </source>
</evidence>
<protein>
    <submittedName>
        <fullName evidence="6">LysR family transcriptional regulator</fullName>
    </submittedName>
</protein>
<sequence length="292" mass="33297">MKTPSLTSLRFFNSAAQTGSFVNAAEQLHVTHSAVSRQIRLLEDELGIPLFERRNRAVYLNEAGRYLYKTTSSIFEQLEETVSHLRSPLNNPVLAVSCEPTIAMKWLIPRLSHFYALHPEITLHLVAAGGAIDFNKEGVDLAFRRNDFLWHKNIYATKICDERIGAVVKPNNIHYSDKQLTTLSRPQAWQDWYQYSGMQQSTYTHTSQYEHFYLAIQATLAGLGTTIASFLMVQDELKDQQLIATHGFVKDNSSYYLLSPSEIMPDSKQDKFKNWIIAEAEKCAIETERSQG</sequence>
<evidence type="ECO:0000256" key="1">
    <source>
        <dbReference type="ARBA" id="ARBA00009437"/>
    </source>
</evidence>
<dbReference type="PANTHER" id="PTHR30537:SF74">
    <property type="entry name" value="HTH-TYPE TRANSCRIPTIONAL REGULATOR TRPI"/>
    <property type="match status" value="1"/>
</dbReference>
<dbReference type="SUPFAM" id="SSF46785">
    <property type="entry name" value="Winged helix' DNA-binding domain"/>
    <property type="match status" value="1"/>
</dbReference>
<dbReference type="Pfam" id="PF03466">
    <property type="entry name" value="LysR_substrate"/>
    <property type="match status" value="1"/>
</dbReference>
<evidence type="ECO:0000259" key="5">
    <source>
        <dbReference type="PROSITE" id="PS50931"/>
    </source>
</evidence>
<dbReference type="FunFam" id="1.10.10.10:FF:000001">
    <property type="entry name" value="LysR family transcriptional regulator"/>
    <property type="match status" value="1"/>
</dbReference>
<dbReference type="PANTHER" id="PTHR30537">
    <property type="entry name" value="HTH-TYPE TRANSCRIPTIONAL REGULATOR"/>
    <property type="match status" value="1"/>
</dbReference>
<dbReference type="Proteomes" id="UP000612266">
    <property type="component" value="Unassembled WGS sequence"/>
</dbReference>
<feature type="domain" description="HTH lysR-type" evidence="5">
    <location>
        <begin position="4"/>
        <end position="61"/>
    </location>
</feature>
<keyword evidence="4" id="KW-0804">Transcription</keyword>
<dbReference type="InterPro" id="IPR036388">
    <property type="entry name" value="WH-like_DNA-bd_sf"/>
</dbReference>
<dbReference type="InterPro" id="IPR058163">
    <property type="entry name" value="LysR-type_TF_proteobact-type"/>
</dbReference>
<dbReference type="AlphaFoldDB" id="A0A8I0WQV0"/>
<dbReference type="PRINTS" id="PR00039">
    <property type="entry name" value="HTHLYSR"/>
</dbReference>
<dbReference type="InterPro" id="IPR005119">
    <property type="entry name" value="LysR_subst-bd"/>
</dbReference>
<reference evidence="7 8" key="1">
    <citation type="submission" date="2020-01" db="EMBL/GenBank/DDBJ databases">
        <title>The genomic epidemiology of tigecycline resistance gene tet(X) variants in a swine farm in China.</title>
        <authorList>
            <person name="Peng K."/>
            <person name="Li R."/>
        </authorList>
    </citation>
    <scope>NUCLEOTIDE SEQUENCE [LARGE SCALE GENOMIC DNA]</scope>
    <source>
        <strain evidence="7 8">ZF1</strain>
    </source>
</reference>
<dbReference type="GO" id="GO:0006351">
    <property type="term" value="P:DNA-templated transcription"/>
    <property type="evidence" value="ECO:0007669"/>
    <property type="project" value="TreeGrafter"/>
</dbReference>
<dbReference type="PROSITE" id="PS50931">
    <property type="entry name" value="HTH_LYSR"/>
    <property type="match status" value="1"/>
</dbReference>
<dbReference type="GO" id="GO:0003700">
    <property type="term" value="F:DNA-binding transcription factor activity"/>
    <property type="evidence" value="ECO:0007669"/>
    <property type="project" value="InterPro"/>
</dbReference>
<gene>
    <name evidence="7" type="ORF">GTH23_05865</name>
    <name evidence="6" type="ORF">I4901_03585</name>
</gene>
<dbReference type="Proteomes" id="UP000501338">
    <property type="component" value="Chromosome"/>
</dbReference>
<reference evidence="6" key="2">
    <citation type="submission" date="2020-11" db="EMBL/GenBank/DDBJ databases">
        <title>Enhanced detection system for hospital associated transmission using whole genome sequencing surveillance.</title>
        <authorList>
            <person name="Harrison L.H."/>
            <person name="Van Tyne D."/>
            <person name="Marsh J.W."/>
            <person name="Griffith M.P."/>
            <person name="Snyder D.J."/>
            <person name="Cooper V.S."/>
            <person name="Mustapha M."/>
        </authorList>
    </citation>
    <scope>NUCLEOTIDE SEQUENCE</scope>
    <source>
        <strain evidence="6">PR00070</strain>
    </source>
</reference>
<dbReference type="Gene3D" id="3.40.190.10">
    <property type="entry name" value="Periplasmic binding protein-like II"/>
    <property type="match status" value="2"/>
</dbReference>
<dbReference type="InterPro" id="IPR036390">
    <property type="entry name" value="WH_DNA-bd_sf"/>
</dbReference>
<dbReference type="InterPro" id="IPR000847">
    <property type="entry name" value="LysR_HTH_N"/>
</dbReference>
<keyword evidence="2" id="KW-0805">Transcription regulation</keyword>
<evidence type="ECO:0000256" key="3">
    <source>
        <dbReference type="ARBA" id="ARBA00023125"/>
    </source>
</evidence>
<keyword evidence="8" id="KW-1185">Reference proteome</keyword>
<evidence type="ECO:0000313" key="7">
    <source>
        <dbReference type="EMBL" id="QIF89591.1"/>
    </source>
</evidence>
<comment type="similarity">
    <text evidence="1">Belongs to the LysR transcriptional regulatory family.</text>
</comment>
<evidence type="ECO:0000256" key="4">
    <source>
        <dbReference type="ARBA" id="ARBA00023163"/>
    </source>
</evidence>
<dbReference type="GO" id="GO:0043565">
    <property type="term" value="F:sequence-specific DNA binding"/>
    <property type="evidence" value="ECO:0007669"/>
    <property type="project" value="TreeGrafter"/>
</dbReference>
<name>A0A8I0WQV0_9GAMM</name>
<evidence type="ECO:0000256" key="2">
    <source>
        <dbReference type="ARBA" id="ARBA00023015"/>
    </source>
</evidence>